<keyword evidence="5" id="KW-0677">Repeat</keyword>
<evidence type="ECO:0000256" key="10">
    <source>
        <dbReference type="ARBA" id="ARBA00063153"/>
    </source>
</evidence>
<dbReference type="SMART" id="SM00408">
    <property type="entry name" value="IGc2"/>
    <property type="match status" value="12"/>
</dbReference>
<evidence type="ECO:0000256" key="3">
    <source>
        <dbReference type="ARBA" id="ARBA00022490"/>
    </source>
</evidence>
<evidence type="ECO:0000256" key="9">
    <source>
        <dbReference type="ARBA" id="ARBA00057297"/>
    </source>
</evidence>
<feature type="domain" description="Ig-like" evidence="12">
    <location>
        <begin position="8"/>
        <end position="96"/>
    </location>
</feature>
<feature type="domain" description="Ig-like" evidence="12">
    <location>
        <begin position="947"/>
        <end position="1036"/>
    </location>
</feature>
<feature type="domain" description="Ig-like" evidence="12">
    <location>
        <begin position="307"/>
        <end position="393"/>
    </location>
</feature>
<dbReference type="FunFam" id="2.60.40.10:FF:001752">
    <property type="entry name" value="obscurin-like isoform X3"/>
    <property type="match status" value="1"/>
</dbReference>
<feature type="domain" description="Ig-like" evidence="12">
    <location>
        <begin position="1202"/>
        <end position="1293"/>
    </location>
</feature>
<evidence type="ECO:0000256" key="4">
    <source>
        <dbReference type="ARBA" id="ARBA00022553"/>
    </source>
</evidence>
<dbReference type="FunFam" id="2.60.40.10:FF:000241">
    <property type="entry name" value="obscurin-like protein 1 isoform X2"/>
    <property type="match status" value="1"/>
</dbReference>
<keyword evidence="8" id="KW-0393">Immunoglobulin domain</keyword>
<keyword evidence="4" id="KW-0597">Phosphoprotein</keyword>
<dbReference type="InterPro" id="IPR013783">
    <property type="entry name" value="Ig-like_fold"/>
</dbReference>
<dbReference type="GO" id="GO:0005794">
    <property type="term" value="C:Golgi apparatus"/>
    <property type="evidence" value="ECO:0007669"/>
    <property type="project" value="UniProtKB-SubCell"/>
</dbReference>
<evidence type="ECO:0000256" key="2">
    <source>
        <dbReference type="ARBA" id="ARBA00004556"/>
    </source>
</evidence>
<dbReference type="PANTHER" id="PTHR35971:SF5">
    <property type="entry name" value="OBSCURIN LIKE CYTOSKELETAL ADAPTOR 1"/>
    <property type="match status" value="1"/>
</dbReference>
<dbReference type="CDD" id="cd00063">
    <property type="entry name" value="FN3"/>
    <property type="match status" value="1"/>
</dbReference>
<dbReference type="FunFam" id="2.60.40.10:FF:001084">
    <property type="entry name" value="obscurin-like isoform X3"/>
    <property type="match status" value="2"/>
</dbReference>
<dbReference type="FunFam" id="2.60.40.10:FF:000393">
    <property type="entry name" value="Putative obscurin-like protein 1"/>
    <property type="match status" value="1"/>
</dbReference>
<dbReference type="GO" id="GO:0048471">
    <property type="term" value="C:perinuclear region of cytoplasm"/>
    <property type="evidence" value="ECO:0007669"/>
    <property type="project" value="UniProtKB-SubCell"/>
</dbReference>
<dbReference type="FunFam" id="2.60.40.10:FF:002120">
    <property type="entry name" value="obscurin-like isoform X3"/>
    <property type="match status" value="1"/>
</dbReference>
<comment type="subunit">
    <text evidence="10">Component of the 3M complex, composed of core components CUL7, CCDC8 and OBSL1. Interacts with CCDC8. Interacts with CUL7; the interaction is direct. Interacts with FBXW8. Interacts (via N-terminal Ig-like domain) with TTN/titin (via C-terminal Ig-like domain); the interaction is direct.</text>
</comment>
<reference evidence="14" key="1">
    <citation type="submission" date="2025-08" db="UniProtKB">
        <authorList>
            <consortium name="Ensembl"/>
        </authorList>
    </citation>
    <scope>IDENTIFICATION</scope>
</reference>
<dbReference type="PANTHER" id="PTHR35971">
    <property type="entry name" value="SI:DKEY-31G6.6"/>
    <property type="match status" value="1"/>
</dbReference>
<keyword evidence="15" id="KW-1185">Reference proteome</keyword>
<dbReference type="Gene3D" id="2.60.40.10">
    <property type="entry name" value="Immunoglobulins"/>
    <property type="match status" value="19"/>
</dbReference>
<dbReference type="PROSITE" id="PS50835">
    <property type="entry name" value="IG_LIKE"/>
    <property type="match status" value="13"/>
</dbReference>
<dbReference type="InterPro" id="IPR013098">
    <property type="entry name" value="Ig_I-set"/>
</dbReference>
<organism evidence="14 15">
    <name type="scientific">Kryptolebias marmoratus</name>
    <name type="common">Mangrove killifish</name>
    <name type="synonym">Rivulus marmoratus</name>
    <dbReference type="NCBI Taxonomy" id="37003"/>
    <lineage>
        <taxon>Eukaryota</taxon>
        <taxon>Metazoa</taxon>
        <taxon>Chordata</taxon>
        <taxon>Craniata</taxon>
        <taxon>Vertebrata</taxon>
        <taxon>Euteleostomi</taxon>
        <taxon>Actinopterygii</taxon>
        <taxon>Neopterygii</taxon>
        <taxon>Teleostei</taxon>
        <taxon>Neoteleostei</taxon>
        <taxon>Acanthomorphata</taxon>
        <taxon>Ovalentaria</taxon>
        <taxon>Atherinomorphae</taxon>
        <taxon>Cyprinodontiformes</taxon>
        <taxon>Rivulidae</taxon>
        <taxon>Kryptolebias</taxon>
    </lineage>
</organism>
<feature type="domain" description="Fibronectin type-III" evidence="13">
    <location>
        <begin position="487"/>
        <end position="588"/>
    </location>
</feature>
<dbReference type="Proteomes" id="UP000264800">
    <property type="component" value="Unplaced"/>
</dbReference>
<accession>A0A3Q3GMY6</accession>
<evidence type="ECO:0000256" key="8">
    <source>
        <dbReference type="ARBA" id="ARBA00023319"/>
    </source>
</evidence>
<dbReference type="GO" id="GO:0007030">
    <property type="term" value="P:Golgi organization"/>
    <property type="evidence" value="ECO:0007669"/>
    <property type="project" value="UniProtKB-ARBA"/>
</dbReference>
<reference evidence="14" key="2">
    <citation type="submission" date="2025-09" db="UniProtKB">
        <authorList>
            <consortium name="Ensembl"/>
        </authorList>
    </citation>
    <scope>IDENTIFICATION</scope>
</reference>
<dbReference type="SUPFAM" id="SSF49265">
    <property type="entry name" value="Fibronectin type III"/>
    <property type="match status" value="1"/>
</dbReference>
<sequence>MDVFGGAPRFLAYPRPVGVQSGTDAVLKCQIGGDPRPAVIWERNNEKIDPQGRYRVFEDGNVYNLIISAVTIEDSGQYICKAKNSIGETYAAATLKVEGEAQEMELREENKPRFLIKPLSTRVGRGEDAVFSCKLWGNPRPEVVWEKDGRKLNEIFESTHFSVGHQDGGWFQLKIFKTRAPDGGVYTCKARNEFGEALAGAVLQVPNRLKDDTMTKSTKVKMFAVTEGKHAKFRCFVTGKPKPEIIWRKDGRLILSGRRYLLYEDRDGYFTLKVLYCKQKDNGVYVCAASNTAGQTLSAVHLSVKEPPVRFKQPLYDLEVWERDLAVLECEVPEDSVPITWYLEDRRLQPGAKYGMEEWGTKRRLTIHDIGVDDDGIYLCEMPDGGRSIAEVAVKGTILRKLPRKVDVLEGENAAFCVEVEKEEMDIHWYKDGTELRETHQTIIKSFGRTHILVFVNTMPQDSGLVTFLVGRSKTSSQLRVKCGHCPPSCPVGVQINTERANAALLSWIPAPDSRKNPPSGYVLERQEVGTGSQEWLQCLTTDSATSVEILGDSVPCEADYRFRICSVNKYGKSNNVEFPRTVHLVPVARIQAPLQDALVPEGQDALFTIELSASVIGTWFLNGIQLQEDERYSIRRSRAHQSLRIRGVRDTDNGAEITFIAYGIRDSAALYIQAPPVRFSAIPDAERNKTIPTGSPIVLQCELSDPSAQVHWYKDGSKLLPQSGVDVITDAFVRKLIVHSAEVAHSGLYCCRTKGDSITFSVDIKVPPPNLLDPDKKTNSPEAHCNPLVLSCELSHESSTHVDWYKDDIKLLLEIGMFRLSKSDLTAAACMSRNIEFHFQATSYIFCVLFSTAPPVTFTDVSEKDLFHSAVEQEQLILSCEVSRADGVVQWYKDGAEIQSNNDITVQTKGTERNLTIHSVQLSDTGTYTCRAGDNILIFKVNIREPPVMIVHPKEDVHLDRHVPEEIILSCELSRPNGVVSWFKDGQKLQESENIKLKLEGPYRRLKILSSRVEDSGEYVCDTADDSRFFHLNITEPPVQILSPSQSQMELCQQTSERMVLSCEISRPNAVVRWYRDGLEVEENDNLILEVDGVYRRLIIPETTVKDSAEYVCDTGDDSVTFFVNIAEPPVRFIRPRKMASSVEKAVGETLVLDCEVSRPNAEITWKKNGEEVEDSRNTTILEDVFFPSFLLTIHKNLFSPNIVLLLFYSFTELPVKILGKTEAKTERQFLVSDDIILVCELSRANSSVSWYKDNHLIDDTKRYCCEEQDVFRSLVVLNAGIEDSGEYTCDAGDDKMVFHITVKAPRVVEFVAELRNITVREGEDAVFKCVVSPADVKLVWRLNGKQVALNERAVVSSHGLCHMLSINNCMVSDSGRVTADAEGLVSEAELQVQEQQLLFIKKMTPVVAEEYSEATLEVEVSLDAGEVQWMRQGVLIHPGAKYTPKHKGRKHSLTIHMLAMADRGVYSCETLHDRTQAQLTVEPRKITIKRGLTDIKTTERETASFEVELSHPNVPGTWIRNGIQLKPTNHFRMSAKGQVHSVTISNLEGSGCWTYCASSSTEPPVTIFRKLENQKVPDSSVISLECELSRHNVDVKWLKNGDEQKPSKDLRIYAMGRKRFLQIMKCHVTDSGVYTCDAGDVTTSCTVEVYGKLQYDSCNLRASAVSGDQNAVFVCEISVEDVPGEWYKNGERIQPTSSIKIRQEGTKHFLLMCNVRAEDSGEIKFVARNVESVAYLDVEELPVNIVKPLQDKTALEKSRVILDCTVSNPRCSIRWYQGSNVILPSERFEICSEGCYRKLILQQVALEDEGMYSVQVGEYSCSAKLTVEGKKISDISTDLQFQTNLVF</sequence>
<evidence type="ECO:0000256" key="5">
    <source>
        <dbReference type="ARBA" id="ARBA00022737"/>
    </source>
</evidence>
<dbReference type="InterPro" id="IPR007110">
    <property type="entry name" value="Ig-like_dom"/>
</dbReference>
<keyword evidence="7" id="KW-1015">Disulfide bond</keyword>
<feature type="domain" description="Ig-like" evidence="12">
    <location>
        <begin position="112"/>
        <end position="204"/>
    </location>
</feature>
<dbReference type="SMART" id="SM00409">
    <property type="entry name" value="IG"/>
    <property type="match status" value="16"/>
</dbReference>
<comment type="function">
    <text evidence="9">Core component of the 3M complex, a complex required to regulate microtubule dynamics and genome integrity. It is unclear how the 3M complex regulates microtubules, it could act by controlling the level of a microtubule stabilizer. Acts as a regulator of the Cul7-RING(FBXW8) ubiquitin-protein ligase, playing a critical role in the ubiquitin ligase pathway that regulates Golgi morphogenesis and dendrite patterning in brain. Required to localize CUL7 to the Golgi apparatus in neurons.</text>
</comment>
<evidence type="ECO:0000313" key="15">
    <source>
        <dbReference type="Proteomes" id="UP000264800"/>
    </source>
</evidence>
<evidence type="ECO:0000256" key="7">
    <source>
        <dbReference type="ARBA" id="ARBA00023157"/>
    </source>
</evidence>
<dbReference type="InterPro" id="IPR036179">
    <property type="entry name" value="Ig-like_dom_sf"/>
</dbReference>
<dbReference type="Pfam" id="PF07679">
    <property type="entry name" value="I-set"/>
    <property type="match status" value="13"/>
</dbReference>
<dbReference type="InterPro" id="IPR003961">
    <property type="entry name" value="FN3_dom"/>
</dbReference>
<feature type="domain" description="Ig-like" evidence="12">
    <location>
        <begin position="1565"/>
        <end position="1650"/>
    </location>
</feature>
<keyword evidence="3" id="KW-0963">Cytoplasm</keyword>
<dbReference type="SUPFAM" id="SSF48726">
    <property type="entry name" value="Immunoglobulin"/>
    <property type="match status" value="17"/>
</dbReference>
<feature type="domain" description="Ig-like" evidence="12">
    <location>
        <begin position="1744"/>
        <end position="1835"/>
    </location>
</feature>
<name>A0A3Q3GMY6_KRYMA</name>
<dbReference type="PROSITE" id="PS50853">
    <property type="entry name" value="FN3"/>
    <property type="match status" value="1"/>
</dbReference>
<dbReference type="Ensembl" id="ENSKMAT00000025157.1">
    <property type="protein sequence ID" value="ENSKMAP00000024847.1"/>
    <property type="gene ID" value="ENSKMAG00000018283.1"/>
</dbReference>
<proteinExistence type="predicted"/>
<evidence type="ECO:0000256" key="1">
    <source>
        <dbReference type="ARBA" id="ARBA00004555"/>
    </source>
</evidence>
<feature type="domain" description="Ig-like" evidence="12">
    <location>
        <begin position="676"/>
        <end position="762"/>
    </location>
</feature>
<feature type="domain" description="Ig-like" evidence="12">
    <location>
        <begin position="1038"/>
        <end position="1114"/>
    </location>
</feature>
<protein>
    <recommendedName>
        <fullName evidence="11">Obscurin-like protein 1</fullName>
    </recommendedName>
</protein>
<feature type="domain" description="Ig-like" evidence="12">
    <location>
        <begin position="1307"/>
        <end position="1482"/>
    </location>
</feature>
<evidence type="ECO:0000256" key="11">
    <source>
        <dbReference type="ARBA" id="ARBA00067525"/>
    </source>
</evidence>
<dbReference type="InterPro" id="IPR003598">
    <property type="entry name" value="Ig_sub2"/>
</dbReference>
<comment type="subcellular location">
    <subcellularLocation>
        <location evidence="2">Cytoplasm</location>
        <location evidence="2">Perinuclear region</location>
    </subcellularLocation>
    <subcellularLocation>
        <location evidence="1">Golgi apparatus</location>
    </subcellularLocation>
</comment>
<dbReference type="Pfam" id="PF13895">
    <property type="entry name" value="Ig_2"/>
    <property type="match status" value="1"/>
</dbReference>
<dbReference type="FunFam" id="2.60.40.10:FF:000502">
    <property type="entry name" value="obscurin-like protein 1 isoform X2"/>
    <property type="match status" value="1"/>
</dbReference>
<dbReference type="FunFam" id="2.60.40.10:FF:000464">
    <property type="entry name" value="Putative obscurin-like protein 1"/>
    <property type="match status" value="1"/>
</dbReference>
<dbReference type="FunFam" id="2.60.40.10:FF:000211">
    <property type="entry name" value="Obscurin-like protein 1"/>
    <property type="match status" value="6"/>
</dbReference>
<feature type="domain" description="Ig-like" evidence="12">
    <location>
        <begin position="206"/>
        <end position="298"/>
    </location>
</feature>
<dbReference type="InterPro" id="IPR036116">
    <property type="entry name" value="FN3_sf"/>
</dbReference>
<dbReference type="InterPro" id="IPR052385">
    <property type="entry name" value="Obscurin/Obscurin-like_Reg"/>
</dbReference>
<dbReference type="GO" id="GO:0050775">
    <property type="term" value="P:positive regulation of dendrite morphogenesis"/>
    <property type="evidence" value="ECO:0007669"/>
    <property type="project" value="UniProtKB-ARBA"/>
</dbReference>
<dbReference type="FunFam" id="2.60.40.10:FF:002420">
    <property type="entry name" value="Obscurin-like 1b"/>
    <property type="match status" value="1"/>
</dbReference>
<dbReference type="InterPro" id="IPR003599">
    <property type="entry name" value="Ig_sub"/>
</dbReference>
<feature type="domain" description="Ig-like" evidence="12">
    <location>
        <begin position="1130"/>
        <end position="1173"/>
    </location>
</feature>
<dbReference type="GeneTree" id="ENSGT00940000156702"/>
<evidence type="ECO:0000259" key="12">
    <source>
        <dbReference type="PROSITE" id="PS50835"/>
    </source>
</evidence>
<keyword evidence="6" id="KW-0333">Golgi apparatus</keyword>
<feature type="domain" description="Ig-like" evidence="12">
    <location>
        <begin position="855"/>
        <end position="933"/>
    </location>
</feature>
<evidence type="ECO:0000259" key="13">
    <source>
        <dbReference type="PROSITE" id="PS50853"/>
    </source>
</evidence>
<dbReference type="Pfam" id="PF13927">
    <property type="entry name" value="Ig_3"/>
    <property type="match status" value="1"/>
</dbReference>
<evidence type="ECO:0000256" key="6">
    <source>
        <dbReference type="ARBA" id="ARBA00023034"/>
    </source>
</evidence>
<evidence type="ECO:0000313" key="14">
    <source>
        <dbReference type="Ensembl" id="ENSKMAP00000024847.1"/>
    </source>
</evidence>